<dbReference type="Gene3D" id="2.60.40.640">
    <property type="match status" value="2"/>
</dbReference>
<reference evidence="2 3" key="1">
    <citation type="submission" date="2016-11" db="EMBL/GenBank/DDBJ databases">
        <title>The macronuclear genome of Stentor coeruleus: a giant cell with tiny introns.</title>
        <authorList>
            <person name="Slabodnick M."/>
            <person name="Ruby J.G."/>
            <person name="Reiff S.B."/>
            <person name="Swart E.C."/>
            <person name="Gosai S."/>
            <person name="Prabakaran S."/>
            <person name="Witkowska E."/>
            <person name="Larue G.E."/>
            <person name="Fisher S."/>
            <person name="Freeman R.M."/>
            <person name="Gunawardena J."/>
            <person name="Chu W."/>
            <person name="Stover N.A."/>
            <person name="Gregory B.D."/>
            <person name="Nowacki M."/>
            <person name="Derisi J."/>
            <person name="Roy S.W."/>
            <person name="Marshall W.F."/>
            <person name="Sood P."/>
        </authorList>
    </citation>
    <scope>NUCLEOTIDE SEQUENCE [LARGE SCALE GENOMIC DNA]</scope>
    <source>
        <strain evidence="2">WM001</strain>
    </source>
</reference>
<evidence type="ECO:0000313" key="3">
    <source>
        <dbReference type="Proteomes" id="UP000187209"/>
    </source>
</evidence>
<dbReference type="OrthoDB" id="3821113at2759"/>
<proteinExistence type="inferred from homology"/>
<evidence type="ECO:0008006" key="4">
    <source>
        <dbReference type="Google" id="ProtNLM"/>
    </source>
</evidence>
<dbReference type="InterPro" id="IPR028934">
    <property type="entry name" value="Vps26-related"/>
</dbReference>
<dbReference type="Proteomes" id="UP000187209">
    <property type="component" value="Unassembled WGS sequence"/>
</dbReference>
<comment type="caution">
    <text evidence="2">The sequence shown here is derived from an EMBL/GenBank/DDBJ whole genome shotgun (WGS) entry which is preliminary data.</text>
</comment>
<accession>A0A1R2CN05</accession>
<dbReference type="AlphaFoldDB" id="A0A1R2CN05"/>
<dbReference type="Pfam" id="PF03643">
    <property type="entry name" value="Vps26"/>
    <property type="match status" value="1"/>
</dbReference>
<protein>
    <recommendedName>
        <fullName evidence="4">Vacuolar protein sorting-associated protein 26</fullName>
    </recommendedName>
</protein>
<dbReference type="GO" id="GO:0006886">
    <property type="term" value="P:intracellular protein transport"/>
    <property type="evidence" value="ECO:0007669"/>
    <property type="project" value="InterPro"/>
</dbReference>
<evidence type="ECO:0000313" key="2">
    <source>
        <dbReference type="EMBL" id="OMJ90371.1"/>
    </source>
</evidence>
<dbReference type="InterPro" id="IPR014752">
    <property type="entry name" value="Arrestin-like_C"/>
</dbReference>
<gene>
    <name evidence="2" type="ORF">SteCoe_7287</name>
</gene>
<evidence type="ECO:0000256" key="1">
    <source>
        <dbReference type="ARBA" id="ARBA00009100"/>
    </source>
</evidence>
<name>A0A1R2CN05_9CILI</name>
<keyword evidence="3" id="KW-1185">Reference proteome</keyword>
<organism evidence="2 3">
    <name type="scientific">Stentor coeruleus</name>
    <dbReference type="NCBI Taxonomy" id="5963"/>
    <lineage>
        <taxon>Eukaryota</taxon>
        <taxon>Sar</taxon>
        <taxon>Alveolata</taxon>
        <taxon>Ciliophora</taxon>
        <taxon>Postciliodesmatophora</taxon>
        <taxon>Heterotrichea</taxon>
        <taxon>Heterotrichida</taxon>
        <taxon>Stentoridae</taxon>
        <taxon>Stentor</taxon>
    </lineage>
</organism>
<dbReference type="PANTHER" id="PTHR12233">
    <property type="entry name" value="VACUOLAR PROTEIN SORTING 26 RELATED"/>
    <property type="match status" value="1"/>
</dbReference>
<comment type="similarity">
    <text evidence="1">Belongs to the VPS26 family.</text>
</comment>
<dbReference type="EMBL" id="MPUH01000104">
    <property type="protein sequence ID" value="OMJ90371.1"/>
    <property type="molecule type" value="Genomic_DNA"/>
</dbReference>
<sequence length="306" mass="35179">MMLFSTTADADIFLEGSQNRKHFKTTEKSLPMYAHDEVIKGVVIISLKRGKTLEHQGLRIEIIGSIGKKYTETNDSQWDTNFLLVSRTIENAGIYVTDQTIPFQFLDVDKSYESYYGKNLKVKYVLRLTIEKNLSSNIIKETEIFVARFTSEPAVNSVVKVESGYEDAVQLELELSQLKYHCKDVLLGRIYFHIIRVRVFYVTLQIIRKEIIGNGKNVTNYSDVIGSYEILDGPVAKGDCIPLRVFLKSCKITPTYNNISNRASVKYYLNIFLKDEDGRSFSKQQEIIIWRNGKVIEREGIPLYKP</sequence>